<dbReference type="InterPro" id="IPR036873">
    <property type="entry name" value="Rhodanese-like_dom_sf"/>
</dbReference>
<dbReference type="AlphaFoldDB" id="A0A2H5Y315"/>
<dbReference type="CDD" id="cd00291">
    <property type="entry name" value="SirA_YedF_YeeD"/>
    <property type="match status" value="1"/>
</dbReference>
<keyword evidence="2" id="KW-0677">Repeat</keyword>
<dbReference type="Gene3D" id="3.30.110.40">
    <property type="entry name" value="TusA-like domain"/>
    <property type="match status" value="1"/>
</dbReference>
<evidence type="ECO:0000256" key="3">
    <source>
        <dbReference type="ARBA" id="ARBA00047549"/>
    </source>
</evidence>
<dbReference type="PROSITE" id="PS50206">
    <property type="entry name" value="RHODANESE_3"/>
    <property type="match status" value="2"/>
</dbReference>
<feature type="domain" description="Rhodanese" evidence="4">
    <location>
        <begin position="246"/>
        <end position="351"/>
    </location>
</feature>
<dbReference type="InterPro" id="IPR001763">
    <property type="entry name" value="Rhodanese-like_dom"/>
</dbReference>
<evidence type="ECO:0000256" key="2">
    <source>
        <dbReference type="ARBA" id="ARBA00022737"/>
    </source>
</evidence>
<dbReference type="Proteomes" id="UP000236642">
    <property type="component" value="Unassembled WGS sequence"/>
</dbReference>
<dbReference type="Pfam" id="PF00581">
    <property type="entry name" value="Rhodanese"/>
    <property type="match status" value="2"/>
</dbReference>
<protein>
    <recommendedName>
        <fullName evidence="1">thiosulfate sulfurtransferase</fullName>
        <ecNumber evidence="1">2.8.1.1</ecNumber>
    </recommendedName>
</protein>
<dbReference type="PROSITE" id="PS00380">
    <property type="entry name" value="RHODANESE_1"/>
    <property type="match status" value="2"/>
</dbReference>
<evidence type="ECO:0000259" key="4">
    <source>
        <dbReference type="PROSITE" id="PS50206"/>
    </source>
</evidence>
<dbReference type="EC" id="2.8.1.1" evidence="1"/>
<feature type="domain" description="Rhodanese" evidence="4">
    <location>
        <begin position="103"/>
        <end position="216"/>
    </location>
</feature>
<dbReference type="EMBL" id="BEHY01000001">
    <property type="protein sequence ID" value="GBD07835.1"/>
    <property type="molecule type" value="Genomic_DNA"/>
</dbReference>
<sequence>MILDVRGEICPYPMLKTVEVLRRLPPGEVLEVYTDHPPALETIPTQAARLGFAWRIEPVRPGEWRILIYREEAPTLSPVEGTQGASSSSTRLISAEQLLQRLKDPTLRILDVRPVLPEAASGYPFGHVPGAIRLDLEALLAPAGPGPEPLPSLSLLETRLGALGLRREDVVVIVDSDFGPAAGLAAWLLEYLGQASVAILEGGWQAWLALGGPVEWEGRLLPPVRYQARPDPSRLATADWILQNASRPDLLLLDVRTRSEYIQGHLPGALHFPWEGSLDLHPYPRLLRADLLKARWAALGIGPEKEIVVYCESGARSAHTYWVLRLLGYPRVRNYKGSWSDWRSRGLPYVVGETPA</sequence>
<dbReference type="CDD" id="cd01448">
    <property type="entry name" value="TST_Repeat_1"/>
    <property type="match status" value="1"/>
</dbReference>
<evidence type="ECO:0000313" key="5">
    <source>
        <dbReference type="EMBL" id="GBD07835.1"/>
    </source>
</evidence>
<accession>A0A2H5Y315</accession>
<dbReference type="SMART" id="SM00450">
    <property type="entry name" value="RHOD"/>
    <property type="match status" value="2"/>
</dbReference>
<dbReference type="InterPro" id="IPR036868">
    <property type="entry name" value="TusA-like_sf"/>
</dbReference>
<reference evidence="6" key="1">
    <citation type="submission" date="2017-09" db="EMBL/GenBank/DDBJ databases">
        <title>Metaegenomics of thermophilic ammonia-oxidizing enrichment culture.</title>
        <authorList>
            <person name="Kato S."/>
            <person name="Suzuki K."/>
        </authorList>
    </citation>
    <scope>NUCLEOTIDE SEQUENCE [LARGE SCALE GENOMIC DNA]</scope>
</reference>
<dbReference type="PANTHER" id="PTHR43855:SF1">
    <property type="entry name" value="THIOSULFATE SULFURTRANSFERASE"/>
    <property type="match status" value="1"/>
</dbReference>
<dbReference type="InterPro" id="IPR001455">
    <property type="entry name" value="TusA-like"/>
</dbReference>
<organism evidence="5 6">
    <name type="scientific">Candidatus Thermoflexus japonica</name>
    <dbReference type="NCBI Taxonomy" id="2035417"/>
    <lineage>
        <taxon>Bacteria</taxon>
        <taxon>Bacillati</taxon>
        <taxon>Chloroflexota</taxon>
        <taxon>Thermoflexia</taxon>
        <taxon>Thermoflexales</taxon>
        <taxon>Thermoflexaceae</taxon>
        <taxon>Thermoflexus</taxon>
    </lineage>
</organism>
<dbReference type="Pfam" id="PF01206">
    <property type="entry name" value="TusA"/>
    <property type="match status" value="1"/>
</dbReference>
<keyword evidence="5" id="KW-0808">Transferase</keyword>
<dbReference type="GO" id="GO:0004792">
    <property type="term" value="F:thiosulfate-cyanide sulfurtransferase activity"/>
    <property type="evidence" value="ECO:0007669"/>
    <property type="project" value="UniProtKB-EC"/>
</dbReference>
<comment type="caution">
    <text evidence="5">The sequence shown here is derived from an EMBL/GenBank/DDBJ whole genome shotgun (WGS) entry which is preliminary data.</text>
</comment>
<evidence type="ECO:0000256" key="1">
    <source>
        <dbReference type="ARBA" id="ARBA00012245"/>
    </source>
</evidence>
<dbReference type="PANTHER" id="PTHR43855">
    <property type="entry name" value="THIOSULFATE SULFURTRANSFERASE"/>
    <property type="match status" value="1"/>
</dbReference>
<dbReference type="SUPFAM" id="SSF64307">
    <property type="entry name" value="SirA-like"/>
    <property type="match status" value="1"/>
</dbReference>
<dbReference type="InterPro" id="IPR051126">
    <property type="entry name" value="Thiosulfate_sulfurtransferase"/>
</dbReference>
<dbReference type="CDD" id="cd01449">
    <property type="entry name" value="TST_Repeat_2"/>
    <property type="match status" value="1"/>
</dbReference>
<name>A0A2H5Y315_9CHLR</name>
<proteinExistence type="predicted"/>
<dbReference type="SUPFAM" id="SSF52821">
    <property type="entry name" value="Rhodanese/Cell cycle control phosphatase"/>
    <property type="match status" value="2"/>
</dbReference>
<evidence type="ECO:0000313" key="6">
    <source>
        <dbReference type="Proteomes" id="UP000236642"/>
    </source>
</evidence>
<dbReference type="InterPro" id="IPR001307">
    <property type="entry name" value="Thiosulphate_STrfase_CS"/>
</dbReference>
<dbReference type="Gene3D" id="3.40.250.10">
    <property type="entry name" value="Rhodanese-like domain"/>
    <property type="match status" value="2"/>
</dbReference>
<dbReference type="PROSITE" id="PS01148">
    <property type="entry name" value="UPF0033"/>
    <property type="match status" value="1"/>
</dbReference>
<gene>
    <name evidence="5" type="primary">rhdA</name>
    <name evidence="5" type="ORF">HRbin22_00061</name>
</gene>
<comment type="catalytic activity">
    <reaction evidence="3">
        <text>thiosulfate + hydrogen cyanide = thiocyanate + sulfite + 2 H(+)</text>
        <dbReference type="Rhea" id="RHEA:16881"/>
        <dbReference type="ChEBI" id="CHEBI:15378"/>
        <dbReference type="ChEBI" id="CHEBI:17359"/>
        <dbReference type="ChEBI" id="CHEBI:18022"/>
        <dbReference type="ChEBI" id="CHEBI:18407"/>
        <dbReference type="ChEBI" id="CHEBI:33542"/>
        <dbReference type="EC" id="2.8.1.1"/>
    </reaction>
</comment>